<dbReference type="GO" id="GO:0005524">
    <property type="term" value="F:ATP binding"/>
    <property type="evidence" value="ECO:0007669"/>
    <property type="project" value="UniProtKB-KW"/>
</dbReference>
<evidence type="ECO:0000313" key="11">
    <source>
        <dbReference type="EMBL" id="HIU96487.1"/>
    </source>
</evidence>
<keyword evidence="2 9" id="KW-0808">Transferase</keyword>
<dbReference type="InterPro" id="IPR004821">
    <property type="entry name" value="Cyt_trans-like"/>
</dbReference>
<dbReference type="Pfam" id="PF01467">
    <property type="entry name" value="CTP_transf_like"/>
    <property type="match status" value="1"/>
</dbReference>
<dbReference type="SUPFAM" id="SSF52374">
    <property type="entry name" value="Nucleotidylyl transferase"/>
    <property type="match status" value="1"/>
</dbReference>
<name>A0A9D1N848_9FIRM</name>
<feature type="binding site" evidence="9">
    <location>
        <begin position="125"/>
        <end position="131"/>
    </location>
    <ligand>
        <name>ATP</name>
        <dbReference type="ChEBI" id="CHEBI:30616"/>
    </ligand>
</feature>
<dbReference type="PANTHER" id="PTHR21342">
    <property type="entry name" value="PHOSPHOPANTETHEINE ADENYLYLTRANSFERASE"/>
    <property type="match status" value="1"/>
</dbReference>
<evidence type="ECO:0000256" key="2">
    <source>
        <dbReference type="ARBA" id="ARBA00022679"/>
    </source>
</evidence>
<organism evidence="11 12">
    <name type="scientific">Candidatus Allocopromorpha excrementipullorum</name>
    <dbReference type="NCBI Taxonomy" id="2840743"/>
    <lineage>
        <taxon>Bacteria</taxon>
        <taxon>Bacillati</taxon>
        <taxon>Bacillota</taxon>
        <taxon>Clostridia</taxon>
        <taxon>Eubacteriales</taxon>
        <taxon>Eubacteriaceae</taxon>
        <taxon>Eubacteriaceae incertae sedis</taxon>
        <taxon>Candidatus Allocopromorpha</taxon>
    </lineage>
</organism>
<evidence type="ECO:0000256" key="1">
    <source>
        <dbReference type="ARBA" id="ARBA00022490"/>
    </source>
</evidence>
<dbReference type="PRINTS" id="PR01020">
    <property type="entry name" value="LPSBIOSNTHSS"/>
</dbReference>
<evidence type="ECO:0000313" key="12">
    <source>
        <dbReference type="Proteomes" id="UP000824130"/>
    </source>
</evidence>
<comment type="pathway">
    <text evidence="9">Cofactor biosynthesis; coenzyme A biosynthesis; CoA from (R)-pantothenate: step 4/5.</text>
</comment>
<evidence type="ECO:0000256" key="7">
    <source>
        <dbReference type="ARBA" id="ARBA00022993"/>
    </source>
</evidence>
<comment type="subcellular location">
    <subcellularLocation>
        <location evidence="9">Cytoplasm</location>
    </subcellularLocation>
</comment>
<accession>A0A9D1N848</accession>
<feature type="binding site" evidence="9">
    <location>
        <position position="10"/>
    </location>
    <ligand>
        <name>substrate</name>
    </ligand>
</feature>
<dbReference type="CDD" id="cd02163">
    <property type="entry name" value="PPAT"/>
    <property type="match status" value="1"/>
</dbReference>
<feature type="site" description="Transition state stabilizer" evidence="9">
    <location>
        <position position="18"/>
    </location>
</feature>
<keyword evidence="3 9" id="KW-0548">Nucleotidyltransferase</keyword>
<dbReference type="HAMAP" id="MF_00151">
    <property type="entry name" value="PPAT_bact"/>
    <property type="match status" value="1"/>
</dbReference>
<comment type="similarity">
    <text evidence="9">Belongs to the bacterial CoaD family.</text>
</comment>
<evidence type="ECO:0000256" key="3">
    <source>
        <dbReference type="ARBA" id="ARBA00022695"/>
    </source>
</evidence>
<comment type="function">
    <text evidence="9">Reversibly transfers an adenylyl group from ATP to 4'-phosphopantetheine, yielding dephospho-CoA (dPCoA) and pyrophosphate.</text>
</comment>
<evidence type="ECO:0000256" key="4">
    <source>
        <dbReference type="ARBA" id="ARBA00022741"/>
    </source>
</evidence>
<dbReference type="NCBIfam" id="TIGR00125">
    <property type="entry name" value="cyt_tran_rel"/>
    <property type="match status" value="1"/>
</dbReference>
<dbReference type="InterPro" id="IPR014729">
    <property type="entry name" value="Rossmann-like_a/b/a_fold"/>
</dbReference>
<evidence type="ECO:0000256" key="5">
    <source>
        <dbReference type="ARBA" id="ARBA00022840"/>
    </source>
</evidence>
<feature type="domain" description="Cytidyltransferase-like" evidence="10">
    <location>
        <begin position="6"/>
        <end position="135"/>
    </location>
</feature>
<dbReference type="EC" id="2.7.7.3" evidence="9"/>
<protein>
    <recommendedName>
        <fullName evidence="9">Phosphopantetheine adenylyltransferase</fullName>
        <ecNumber evidence="9">2.7.7.3</ecNumber>
    </recommendedName>
    <alternativeName>
        <fullName evidence="9">Dephospho-CoA pyrophosphorylase</fullName>
    </alternativeName>
    <alternativeName>
        <fullName evidence="9">Pantetheine-phosphate adenylyltransferase</fullName>
        <shortName evidence="9">PPAT</shortName>
    </alternativeName>
</protein>
<comment type="cofactor">
    <cofactor evidence="9">
        <name>Mg(2+)</name>
        <dbReference type="ChEBI" id="CHEBI:18420"/>
    </cofactor>
</comment>
<keyword evidence="4 9" id="KW-0547">Nucleotide-binding</keyword>
<dbReference type="NCBIfam" id="TIGR01510">
    <property type="entry name" value="coaD_prev_kdtB"/>
    <property type="match status" value="1"/>
</dbReference>
<comment type="subunit">
    <text evidence="9">Homohexamer.</text>
</comment>
<sequence>MKTKALYTGSFDPLTNGHLNIIERAAKLYDELTIGIIVNPSKKCVFSLDERKDMIEESLRHLKNVRVDCFSGLLARYVNANGFNVVVRGLRATMDFEYEIQMAQMNARLFDETVETVFLMTDPKYSFISSSMIKEVHSLGGSIEGLVPGEIIRKMDELIGDK</sequence>
<comment type="caution">
    <text evidence="11">The sequence shown here is derived from an EMBL/GenBank/DDBJ whole genome shotgun (WGS) entry which is preliminary data.</text>
</comment>
<feature type="binding site" evidence="9">
    <location>
        <begin position="10"/>
        <end position="11"/>
    </location>
    <ligand>
        <name>ATP</name>
        <dbReference type="ChEBI" id="CHEBI:30616"/>
    </ligand>
</feature>
<feature type="binding site" evidence="9">
    <location>
        <position position="42"/>
    </location>
    <ligand>
        <name>substrate</name>
    </ligand>
</feature>
<evidence type="ECO:0000256" key="9">
    <source>
        <dbReference type="HAMAP-Rule" id="MF_00151"/>
    </source>
</evidence>
<dbReference type="GO" id="GO:0005737">
    <property type="term" value="C:cytoplasm"/>
    <property type="evidence" value="ECO:0007669"/>
    <property type="project" value="UniProtKB-SubCell"/>
</dbReference>
<dbReference type="GO" id="GO:0015937">
    <property type="term" value="P:coenzyme A biosynthetic process"/>
    <property type="evidence" value="ECO:0007669"/>
    <property type="project" value="UniProtKB-UniRule"/>
</dbReference>
<dbReference type="InterPro" id="IPR001980">
    <property type="entry name" value="PPAT"/>
</dbReference>
<gene>
    <name evidence="9 11" type="primary">coaD</name>
    <name evidence="11" type="ORF">IAD25_07280</name>
</gene>
<keyword evidence="7 9" id="KW-0173">Coenzyme A biosynthesis</keyword>
<feature type="binding site" evidence="9">
    <location>
        <position position="18"/>
    </location>
    <ligand>
        <name>ATP</name>
        <dbReference type="ChEBI" id="CHEBI:30616"/>
    </ligand>
</feature>
<dbReference type="Gene3D" id="3.40.50.620">
    <property type="entry name" value="HUPs"/>
    <property type="match status" value="1"/>
</dbReference>
<feature type="binding site" evidence="9">
    <location>
        <position position="88"/>
    </location>
    <ligand>
        <name>substrate</name>
    </ligand>
</feature>
<feature type="binding site" evidence="9">
    <location>
        <position position="74"/>
    </location>
    <ligand>
        <name>substrate</name>
    </ligand>
</feature>
<keyword evidence="5 9" id="KW-0067">ATP-binding</keyword>
<evidence type="ECO:0000259" key="10">
    <source>
        <dbReference type="Pfam" id="PF01467"/>
    </source>
</evidence>
<comment type="catalytic activity">
    <reaction evidence="8 9">
        <text>(R)-4'-phosphopantetheine + ATP + H(+) = 3'-dephospho-CoA + diphosphate</text>
        <dbReference type="Rhea" id="RHEA:19801"/>
        <dbReference type="ChEBI" id="CHEBI:15378"/>
        <dbReference type="ChEBI" id="CHEBI:30616"/>
        <dbReference type="ChEBI" id="CHEBI:33019"/>
        <dbReference type="ChEBI" id="CHEBI:57328"/>
        <dbReference type="ChEBI" id="CHEBI:61723"/>
        <dbReference type="EC" id="2.7.7.3"/>
    </reaction>
</comment>
<dbReference type="AlphaFoldDB" id="A0A9D1N848"/>
<proteinExistence type="inferred from homology"/>
<evidence type="ECO:0000256" key="6">
    <source>
        <dbReference type="ARBA" id="ARBA00022842"/>
    </source>
</evidence>
<feature type="binding site" evidence="9">
    <location>
        <position position="99"/>
    </location>
    <ligand>
        <name>ATP</name>
        <dbReference type="ChEBI" id="CHEBI:30616"/>
    </ligand>
</feature>
<reference evidence="11" key="1">
    <citation type="submission" date="2020-10" db="EMBL/GenBank/DDBJ databases">
        <authorList>
            <person name="Gilroy R."/>
        </authorList>
    </citation>
    <scope>NUCLEOTIDE SEQUENCE</scope>
    <source>
        <strain evidence="11">ChiSjej4B22-8349</strain>
    </source>
</reference>
<reference evidence="11" key="2">
    <citation type="journal article" date="2021" name="PeerJ">
        <title>Extensive microbial diversity within the chicken gut microbiome revealed by metagenomics and culture.</title>
        <authorList>
            <person name="Gilroy R."/>
            <person name="Ravi A."/>
            <person name="Getino M."/>
            <person name="Pursley I."/>
            <person name="Horton D.L."/>
            <person name="Alikhan N.F."/>
            <person name="Baker D."/>
            <person name="Gharbi K."/>
            <person name="Hall N."/>
            <person name="Watson M."/>
            <person name="Adriaenssens E.M."/>
            <person name="Foster-Nyarko E."/>
            <person name="Jarju S."/>
            <person name="Secka A."/>
            <person name="Antonio M."/>
            <person name="Oren A."/>
            <person name="Chaudhuri R.R."/>
            <person name="La Ragione R."/>
            <person name="Hildebrand F."/>
            <person name="Pallen M.J."/>
        </authorList>
    </citation>
    <scope>NUCLEOTIDE SEQUENCE</scope>
    <source>
        <strain evidence="11">ChiSjej4B22-8349</strain>
    </source>
</reference>
<dbReference type="Proteomes" id="UP000824130">
    <property type="component" value="Unassembled WGS sequence"/>
</dbReference>
<keyword evidence="1 9" id="KW-0963">Cytoplasm</keyword>
<dbReference type="EMBL" id="DVOB01000155">
    <property type="protein sequence ID" value="HIU96487.1"/>
    <property type="molecule type" value="Genomic_DNA"/>
</dbReference>
<evidence type="ECO:0000256" key="8">
    <source>
        <dbReference type="ARBA" id="ARBA00029346"/>
    </source>
</evidence>
<keyword evidence="6 9" id="KW-0460">Magnesium</keyword>
<feature type="binding site" evidence="9">
    <location>
        <begin position="89"/>
        <end position="91"/>
    </location>
    <ligand>
        <name>ATP</name>
        <dbReference type="ChEBI" id="CHEBI:30616"/>
    </ligand>
</feature>
<dbReference type="PANTHER" id="PTHR21342:SF1">
    <property type="entry name" value="PHOSPHOPANTETHEINE ADENYLYLTRANSFERASE"/>
    <property type="match status" value="1"/>
</dbReference>
<dbReference type="GO" id="GO:0004595">
    <property type="term" value="F:pantetheine-phosphate adenylyltransferase activity"/>
    <property type="evidence" value="ECO:0007669"/>
    <property type="project" value="UniProtKB-UniRule"/>
</dbReference>